<keyword evidence="4" id="KW-1185">Reference proteome</keyword>
<protein>
    <recommendedName>
        <fullName evidence="2">RNA-binding S4 domain-containing protein</fullName>
    </recommendedName>
</protein>
<dbReference type="Gene3D" id="3.30.1370.160">
    <property type="match status" value="1"/>
</dbReference>
<proteinExistence type="predicted"/>
<dbReference type="Proteomes" id="UP000589351">
    <property type="component" value="Unassembled WGS sequence"/>
</dbReference>
<evidence type="ECO:0000259" key="2">
    <source>
        <dbReference type="SMART" id="SM00363"/>
    </source>
</evidence>
<dbReference type="Pfam" id="PF01479">
    <property type="entry name" value="S4"/>
    <property type="match status" value="1"/>
</dbReference>
<dbReference type="Pfam" id="PF17774">
    <property type="entry name" value="YlmH_RBD"/>
    <property type="match status" value="1"/>
</dbReference>
<dbReference type="EMBL" id="CAJEWD010000008">
    <property type="protein sequence ID" value="CAD2079287.1"/>
    <property type="molecule type" value="Genomic_DNA"/>
</dbReference>
<dbReference type="AlphaFoldDB" id="A0A6V7RNK2"/>
<keyword evidence="1" id="KW-0694">RNA-binding</keyword>
<dbReference type="Gene3D" id="3.30.70.330">
    <property type="match status" value="1"/>
</dbReference>
<dbReference type="PROSITE" id="PS50889">
    <property type="entry name" value="S4"/>
    <property type="match status" value="1"/>
</dbReference>
<organism evidence="3 4">
    <name type="scientific">Jeotgalicoccus meleagridis</name>
    <dbReference type="NCBI Taxonomy" id="2759181"/>
    <lineage>
        <taxon>Bacteria</taxon>
        <taxon>Bacillati</taxon>
        <taxon>Bacillota</taxon>
        <taxon>Bacilli</taxon>
        <taxon>Bacillales</taxon>
        <taxon>Staphylococcaceae</taxon>
        <taxon>Jeotgalicoccus</taxon>
    </lineage>
</organism>
<dbReference type="InterPro" id="IPR002942">
    <property type="entry name" value="S4_RNA-bd"/>
</dbReference>
<comment type="caution">
    <text evidence="3">The sequence shown here is derived from an EMBL/GenBank/DDBJ whole genome shotgun (WGS) entry which is preliminary data.</text>
</comment>
<evidence type="ECO:0000313" key="4">
    <source>
        <dbReference type="Proteomes" id="UP000589351"/>
    </source>
</evidence>
<name>A0A6V7RNK2_9STAP</name>
<gene>
    <name evidence="3" type="ORF">JEODO184_01647</name>
</gene>
<dbReference type="InterPro" id="IPR040591">
    <property type="entry name" value="RqcP2_RBD"/>
</dbReference>
<reference evidence="3 4" key="1">
    <citation type="submission" date="2020-07" db="EMBL/GenBank/DDBJ databases">
        <authorList>
            <person name="Criscuolo A."/>
        </authorList>
    </citation>
    <scope>NUCLEOTIDE SEQUENCE [LARGE SCALE GENOMIC DNA]</scope>
    <source>
        <strain evidence="3">CIP111649</strain>
    </source>
</reference>
<feature type="domain" description="RNA-binding S4" evidence="2">
    <location>
        <begin position="183"/>
        <end position="240"/>
    </location>
</feature>
<dbReference type="Gene3D" id="3.10.290.10">
    <property type="entry name" value="RNA-binding S4 domain"/>
    <property type="match status" value="1"/>
</dbReference>
<evidence type="ECO:0000256" key="1">
    <source>
        <dbReference type="PROSITE-ProRule" id="PRU00182"/>
    </source>
</evidence>
<dbReference type="SUPFAM" id="SSF55174">
    <property type="entry name" value="Alpha-L RNA-binding motif"/>
    <property type="match status" value="1"/>
</dbReference>
<dbReference type="InterPro" id="IPR012677">
    <property type="entry name" value="Nucleotide-bd_a/b_plait_sf"/>
</dbReference>
<evidence type="ECO:0000313" key="3">
    <source>
        <dbReference type="EMBL" id="CAD2079287.1"/>
    </source>
</evidence>
<dbReference type="PANTHER" id="PTHR13633">
    <property type="entry name" value="MITOCHONDRIAL TRANSCRIPTION RESCUE FACTOR 1"/>
    <property type="match status" value="1"/>
</dbReference>
<sequence length="261" mass="29791">MKEIFQHFRKEEHNVLTLLNGKFEQASNQYYAVLTDFLNPRERTMVDSLSGYYDDISVHYYGGGENSERERMRALLVPEYIDVNLNDFEITVFEMSYPEKFVSLSHRNILGAIMSLGLDRSVIGDIVIADSIQFAVSSTIKDVFIRSLNKIKNAPINLKEIPHEEFIESKIPTKTVNILSSSYRIDAVVANVLKEGRAKSKERIEKGKVKVNHSIVDEPSFIIESGDVVSVRSFGRFFVAEQIAETKKGKYRLEIKIVTDD</sequence>
<accession>A0A6V7RNK2</accession>
<dbReference type="InterPro" id="IPR036986">
    <property type="entry name" value="S4_RNA-bd_sf"/>
</dbReference>
<dbReference type="GO" id="GO:0003723">
    <property type="term" value="F:RNA binding"/>
    <property type="evidence" value="ECO:0007669"/>
    <property type="project" value="UniProtKB-KW"/>
</dbReference>
<dbReference type="SMART" id="SM00363">
    <property type="entry name" value="S4"/>
    <property type="match status" value="1"/>
</dbReference>
<dbReference type="PANTHER" id="PTHR13633:SF3">
    <property type="entry name" value="MITOCHONDRIAL TRANSCRIPTION RESCUE FACTOR 1"/>
    <property type="match status" value="1"/>
</dbReference>
<dbReference type="RefSeq" id="WP_185126114.1">
    <property type="nucleotide sequence ID" value="NZ_CAJEWD010000008.1"/>
</dbReference>
<dbReference type="CDD" id="cd00165">
    <property type="entry name" value="S4"/>
    <property type="match status" value="1"/>
</dbReference>